<evidence type="ECO:0000313" key="15">
    <source>
        <dbReference type="Proteomes" id="UP000807306"/>
    </source>
</evidence>
<dbReference type="InterPro" id="IPR001137">
    <property type="entry name" value="Glyco_hydro_11"/>
</dbReference>
<dbReference type="GO" id="GO:0031176">
    <property type="term" value="F:endo-1,4-beta-xylanase activity"/>
    <property type="evidence" value="ECO:0007669"/>
    <property type="project" value="UniProtKB-UniRule"/>
</dbReference>
<evidence type="ECO:0000256" key="11">
    <source>
        <dbReference type="RuleBase" id="RU362015"/>
    </source>
</evidence>
<evidence type="ECO:0000313" key="14">
    <source>
        <dbReference type="EMBL" id="KAF9523123.1"/>
    </source>
</evidence>
<proteinExistence type="inferred from homology"/>
<reference evidence="14" key="1">
    <citation type="submission" date="2020-11" db="EMBL/GenBank/DDBJ databases">
        <authorList>
            <consortium name="DOE Joint Genome Institute"/>
            <person name="Ahrendt S."/>
            <person name="Riley R."/>
            <person name="Andreopoulos W."/>
            <person name="Labutti K."/>
            <person name="Pangilinan J."/>
            <person name="Ruiz-Duenas F.J."/>
            <person name="Barrasa J.M."/>
            <person name="Sanchez-Garcia M."/>
            <person name="Camarero S."/>
            <person name="Miyauchi S."/>
            <person name="Serrano A."/>
            <person name="Linde D."/>
            <person name="Babiker R."/>
            <person name="Drula E."/>
            <person name="Ayuso-Fernandez I."/>
            <person name="Pacheco R."/>
            <person name="Padilla G."/>
            <person name="Ferreira P."/>
            <person name="Barriuso J."/>
            <person name="Kellner H."/>
            <person name="Castanera R."/>
            <person name="Alfaro M."/>
            <person name="Ramirez L."/>
            <person name="Pisabarro A.G."/>
            <person name="Kuo A."/>
            <person name="Tritt A."/>
            <person name="Lipzen A."/>
            <person name="He G."/>
            <person name="Yan M."/>
            <person name="Ng V."/>
            <person name="Cullen D."/>
            <person name="Martin F."/>
            <person name="Rosso M.-N."/>
            <person name="Henrissat B."/>
            <person name="Hibbett D."/>
            <person name="Martinez A.T."/>
            <person name="Grigoriev I.V."/>
        </authorList>
    </citation>
    <scope>NUCLEOTIDE SEQUENCE</scope>
    <source>
        <strain evidence="14">CBS 506.95</strain>
    </source>
</reference>
<dbReference type="InterPro" id="IPR033123">
    <property type="entry name" value="GH11_dom"/>
</dbReference>
<dbReference type="Gene3D" id="2.60.120.180">
    <property type="match status" value="1"/>
</dbReference>
<evidence type="ECO:0000256" key="5">
    <source>
        <dbReference type="ARBA" id="ARBA00022651"/>
    </source>
</evidence>
<evidence type="ECO:0000256" key="7">
    <source>
        <dbReference type="ARBA" id="ARBA00023277"/>
    </source>
</evidence>
<comment type="caution">
    <text evidence="14">The sequence shown here is derived from an EMBL/GenBank/DDBJ whole genome shotgun (WGS) entry which is preliminary data.</text>
</comment>
<sequence>MVLFSLLAAVSLIPGLLAVPSQLFERLGTPSDVEKRAGTFFSFWSEGGGNFRCNNAGGGSYTSSWSGNGGFVCGKGYSPGGSRLVTTIKYTGSYTPTGPGYLALYGWTRSPLIEYYIIESYDVLAPGEPWTKKGNFTFEEGSYDLYTSTRVNKPSIEGTRTFQQYWSVRTEKRVGGTITTGRHFTEWQKVGLNMGYHDYQILATEGFTNGALTSNGTSSITVD</sequence>
<evidence type="ECO:0000256" key="2">
    <source>
        <dbReference type="ARBA" id="ARBA00004851"/>
    </source>
</evidence>
<evidence type="ECO:0000256" key="9">
    <source>
        <dbReference type="ARBA" id="ARBA00023326"/>
    </source>
</evidence>
<dbReference type="OrthoDB" id="2115822at2759"/>
<feature type="active site" description="Nucleophile" evidence="10">
    <location>
        <position position="114"/>
    </location>
</feature>
<dbReference type="InterPro" id="IPR013319">
    <property type="entry name" value="GH11/12"/>
</dbReference>
<feature type="domain" description="GH11" evidence="13">
    <location>
        <begin position="27"/>
        <end position="218"/>
    </location>
</feature>
<protein>
    <recommendedName>
        <fullName evidence="4 10">Endo-1,4-beta-xylanase</fullName>
        <ecNumber evidence="4 10">3.2.1.8</ecNumber>
    </recommendedName>
</protein>
<feature type="chain" id="PRO_5040167215" description="Endo-1,4-beta-xylanase" evidence="12">
    <location>
        <begin position="19"/>
        <end position="223"/>
    </location>
</feature>
<evidence type="ECO:0000256" key="1">
    <source>
        <dbReference type="ARBA" id="ARBA00000681"/>
    </source>
</evidence>
<dbReference type="PANTHER" id="PTHR46828:SF2">
    <property type="entry name" value="ENDO-1,4-BETA-XYLANASE A-RELATED"/>
    <property type="match status" value="1"/>
</dbReference>
<evidence type="ECO:0000256" key="10">
    <source>
        <dbReference type="PROSITE-ProRule" id="PRU01097"/>
    </source>
</evidence>
<dbReference type="PROSITE" id="PS00776">
    <property type="entry name" value="GH11_1"/>
    <property type="match status" value="1"/>
</dbReference>
<evidence type="ECO:0000259" key="13">
    <source>
        <dbReference type="PROSITE" id="PS51761"/>
    </source>
</evidence>
<keyword evidence="9 10" id="KW-0624">Polysaccharide degradation</keyword>
<evidence type="ECO:0000256" key="12">
    <source>
        <dbReference type="SAM" id="SignalP"/>
    </source>
</evidence>
<feature type="signal peptide" evidence="12">
    <location>
        <begin position="1"/>
        <end position="18"/>
    </location>
</feature>
<dbReference type="AlphaFoldDB" id="A0A9P6E662"/>
<keyword evidence="8 10" id="KW-0326">Glycosidase</keyword>
<evidence type="ECO:0000256" key="6">
    <source>
        <dbReference type="ARBA" id="ARBA00022801"/>
    </source>
</evidence>
<name>A0A9P6E662_9AGAR</name>
<keyword evidence="6 10" id="KW-0378">Hydrolase</keyword>
<comment type="catalytic activity">
    <reaction evidence="1 10 11">
        <text>Endohydrolysis of (1-&gt;4)-beta-D-xylosidic linkages in xylans.</text>
        <dbReference type="EC" id="3.2.1.8"/>
    </reaction>
</comment>
<keyword evidence="7 10" id="KW-0119">Carbohydrate metabolism</keyword>
<evidence type="ECO:0000256" key="4">
    <source>
        <dbReference type="ARBA" id="ARBA00012590"/>
    </source>
</evidence>
<comment type="similarity">
    <text evidence="3 10 11">Belongs to the glycosyl hydrolase 11 (cellulase G) family.</text>
</comment>
<dbReference type="GO" id="GO:0045493">
    <property type="term" value="P:xylan catabolic process"/>
    <property type="evidence" value="ECO:0007669"/>
    <property type="project" value="UniProtKB-UniRule"/>
</dbReference>
<keyword evidence="12" id="KW-0732">Signal</keyword>
<dbReference type="InterPro" id="IPR018208">
    <property type="entry name" value="GH11_AS_1"/>
</dbReference>
<evidence type="ECO:0000256" key="3">
    <source>
        <dbReference type="ARBA" id="ARBA00007792"/>
    </source>
</evidence>
<dbReference type="PRINTS" id="PR00911">
    <property type="entry name" value="GLHYDRLASE11"/>
</dbReference>
<dbReference type="EMBL" id="MU157924">
    <property type="protein sequence ID" value="KAF9523123.1"/>
    <property type="molecule type" value="Genomic_DNA"/>
</dbReference>
<dbReference type="Proteomes" id="UP000807306">
    <property type="component" value="Unassembled WGS sequence"/>
</dbReference>
<dbReference type="EC" id="3.2.1.8" evidence="4 10"/>
<dbReference type="SUPFAM" id="SSF49899">
    <property type="entry name" value="Concanavalin A-like lectins/glucanases"/>
    <property type="match status" value="1"/>
</dbReference>
<dbReference type="Pfam" id="PF00457">
    <property type="entry name" value="Glyco_hydro_11"/>
    <property type="match status" value="1"/>
</dbReference>
<organism evidence="14 15">
    <name type="scientific">Crepidotus variabilis</name>
    <dbReference type="NCBI Taxonomy" id="179855"/>
    <lineage>
        <taxon>Eukaryota</taxon>
        <taxon>Fungi</taxon>
        <taxon>Dikarya</taxon>
        <taxon>Basidiomycota</taxon>
        <taxon>Agaricomycotina</taxon>
        <taxon>Agaricomycetes</taxon>
        <taxon>Agaricomycetidae</taxon>
        <taxon>Agaricales</taxon>
        <taxon>Agaricineae</taxon>
        <taxon>Crepidotaceae</taxon>
        <taxon>Crepidotus</taxon>
    </lineage>
</organism>
<accession>A0A9P6E662</accession>
<keyword evidence="15" id="KW-1185">Reference proteome</keyword>
<evidence type="ECO:0000256" key="8">
    <source>
        <dbReference type="ARBA" id="ARBA00023295"/>
    </source>
</evidence>
<dbReference type="PANTHER" id="PTHR46828">
    <property type="entry name" value="ENDO-1,4-BETA-XYLANASE A-RELATED"/>
    <property type="match status" value="1"/>
</dbReference>
<gene>
    <name evidence="14" type="ORF">CPB83DRAFT_821874</name>
</gene>
<feature type="active site" description="Proton donor" evidence="10">
    <location>
        <position position="205"/>
    </location>
</feature>
<dbReference type="PROSITE" id="PS51761">
    <property type="entry name" value="GH11_3"/>
    <property type="match status" value="1"/>
</dbReference>
<comment type="pathway">
    <text evidence="2 10 11">Glycan degradation; xylan degradation.</text>
</comment>
<keyword evidence="5 10" id="KW-0858">Xylan degradation</keyword>
<dbReference type="InterPro" id="IPR013320">
    <property type="entry name" value="ConA-like_dom_sf"/>
</dbReference>